<sequence>REPIAFSADVQQMFYCFVVQEEHRDYLRFLWYEDNNMGKNVIDYRMKVHVFGNSPSPAVAIYCMRKAALE</sequence>
<dbReference type="SUPFAM" id="SSF56672">
    <property type="entry name" value="DNA/RNA polymerases"/>
    <property type="match status" value="1"/>
</dbReference>
<keyword evidence="2" id="KW-1185">Reference proteome</keyword>
<gene>
    <name evidence="1" type="ORF">M9458_047148</name>
</gene>
<dbReference type="InterPro" id="IPR043502">
    <property type="entry name" value="DNA/RNA_pol_sf"/>
</dbReference>
<evidence type="ECO:0000313" key="1">
    <source>
        <dbReference type="EMBL" id="KAL0159072.1"/>
    </source>
</evidence>
<reference evidence="1 2" key="1">
    <citation type="submission" date="2024-05" db="EMBL/GenBank/DDBJ databases">
        <title>Genome sequencing and assembly of Indian major carp, Cirrhinus mrigala (Hamilton, 1822).</title>
        <authorList>
            <person name="Mohindra V."/>
            <person name="Chowdhury L.M."/>
            <person name="Lal K."/>
            <person name="Jena J.K."/>
        </authorList>
    </citation>
    <scope>NUCLEOTIDE SEQUENCE [LARGE SCALE GENOMIC DNA]</scope>
    <source>
        <strain evidence="1">CM1030</strain>
        <tissue evidence="1">Blood</tissue>
    </source>
</reference>
<feature type="non-terminal residue" evidence="1">
    <location>
        <position position="1"/>
    </location>
</feature>
<accession>A0ABD0NCR3</accession>
<dbReference type="Proteomes" id="UP001529510">
    <property type="component" value="Unassembled WGS sequence"/>
</dbReference>
<dbReference type="EMBL" id="JAMKFB020000023">
    <property type="protein sequence ID" value="KAL0159072.1"/>
    <property type="molecule type" value="Genomic_DNA"/>
</dbReference>
<comment type="caution">
    <text evidence="1">The sequence shown here is derived from an EMBL/GenBank/DDBJ whole genome shotgun (WGS) entry which is preliminary data.</text>
</comment>
<feature type="non-terminal residue" evidence="1">
    <location>
        <position position="70"/>
    </location>
</feature>
<dbReference type="AlphaFoldDB" id="A0ABD0NCR3"/>
<evidence type="ECO:0000313" key="2">
    <source>
        <dbReference type="Proteomes" id="UP001529510"/>
    </source>
</evidence>
<protein>
    <submittedName>
        <fullName evidence="1">Uncharacterized protein</fullName>
    </submittedName>
</protein>
<dbReference type="PANTHER" id="PTHR47331:SF7">
    <property type="match status" value="1"/>
</dbReference>
<proteinExistence type="predicted"/>
<name>A0ABD0NCR3_CIRMR</name>
<organism evidence="1 2">
    <name type="scientific">Cirrhinus mrigala</name>
    <name type="common">Mrigala</name>
    <dbReference type="NCBI Taxonomy" id="683832"/>
    <lineage>
        <taxon>Eukaryota</taxon>
        <taxon>Metazoa</taxon>
        <taxon>Chordata</taxon>
        <taxon>Craniata</taxon>
        <taxon>Vertebrata</taxon>
        <taxon>Euteleostomi</taxon>
        <taxon>Actinopterygii</taxon>
        <taxon>Neopterygii</taxon>
        <taxon>Teleostei</taxon>
        <taxon>Ostariophysi</taxon>
        <taxon>Cypriniformes</taxon>
        <taxon>Cyprinidae</taxon>
        <taxon>Labeoninae</taxon>
        <taxon>Labeonini</taxon>
        <taxon>Cirrhinus</taxon>
    </lineage>
</organism>
<dbReference type="PANTHER" id="PTHR47331">
    <property type="entry name" value="PHD-TYPE DOMAIN-CONTAINING PROTEIN"/>
    <property type="match status" value="1"/>
</dbReference>